<dbReference type="EMBL" id="CP036432">
    <property type="protein sequence ID" value="QDV82097.1"/>
    <property type="molecule type" value="Genomic_DNA"/>
</dbReference>
<protein>
    <recommendedName>
        <fullName evidence="3">Lysozyme</fullName>
    </recommendedName>
</protein>
<name>A0ABX5XK71_9BACT</name>
<proteinExistence type="predicted"/>
<dbReference type="Proteomes" id="UP000318081">
    <property type="component" value="Chromosome"/>
</dbReference>
<evidence type="ECO:0000313" key="1">
    <source>
        <dbReference type="EMBL" id="QDV82097.1"/>
    </source>
</evidence>
<evidence type="ECO:0008006" key="3">
    <source>
        <dbReference type="Google" id="ProtNLM"/>
    </source>
</evidence>
<organism evidence="1 2">
    <name type="scientific">Stieleria magnilauensis</name>
    <dbReference type="NCBI Taxonomy" id="2527963"/>
    <lineage>
        <taxon>Bacteria</taxon>
        <taxon>Pseudomonadati</taxon>
        <taxon>Planctomycetota</taxon>
        <taxon>Planctomycetia</taxon>
        <taxon>Pirellulales</taxon>
        <taxon>Pirellulaceae</taxon>
        <taxon>Stieleria</taxon>
    </lineage>
</organism>
<accession>A0ABX5XK71</accession>
<keyword evidence="2" id="KW-1185">Reference proteome</keyword>
<evidence type="ECO:0000313" key="2">
    <source>
        <dbReference type="Proteomes" id="UP000318081"/>
    </source>
</evidence>
<sequence>MTSQGLADGVCQTTVPNGNAPLVDAEGHALQRFLRINKTLQKLAVEAPHLERLVELRYFTGLTIGGNRRSPRRFSTNHEMKWGRCQSLPAAGNVRIGSISDPNCDICDEETHLRSEPPAIASRREAVAMIFSHFV</sequence>
<reference evidence="1 2" key="1">
    <citation type="submission" date="2019-02" db="EMBL/GenBank/DDBJ databases">
        <title>Deep-cultivation of Planctomycetes and their phenomic and genomic characterization uncovers novel biology.</title>
        <authorList>
            <person name="Wiegand S."/>
            <person name="Jogler M."/>
            <person name="Boedeker C."/>
            <person name="Pinto D."/>
            <person name="Vollmers J."/>
            <person name="Rivas-Marin E."/>
            <person name="Kohn T."/>
            <person name="Peeters S.H."/>
            <person name="Heuer A."/>
            <person name="Rast P."/>
            <person name="Oberbeckmann S."/>
            <person name="Bunk B."/>
            <person name="Jeske O."/>
            <person name="Meyerdierks A."/>
            <person name="Storesund J.E."/>
            <person name="Kallscheuer N."/>
            <person name="Luecker S."/>
            <person name="Lage O.M."/>
            <person name="Pohl T."/>
            <person name="Merkel B.J."/>
            <person name="Hornburger P."/>
            <person name="Mueller R.-W."/>
            <person name="Bruemmer F."/>
            <person name="Labrenz M."/>
            <person name="Spormann A.M."/>
            <person name="Op den Camp H."/>
            <person name="Overmann J."/>
            <person name="Amann R."/>
            <person name="Jetten M.S.M."/>
            <person name="Mascher T."/>
            <person name="Medema M.H."/>
            <person name="Devos D.P."/>
            <person name="Kaster A.-K."/>
            <person name="Ovreas L."/>
            <person name="Rohde M."/>
            <person name="Galperin M.Y."/>
            <person name="Jogler C."/>
        </authorList>
    </citation>
    <scope>NUCLEOTIDE SEQUENCE [LARGE SCALE GENOMIC DNA]</scope>
    <source>
        <strain evidence="1 2">TBK1r</strain>
    </source>
</reference>
<gene>
    <name evidence="1" type="ORF">TBK1r_10220</name>
</gene>